<dbReference type="Proteomes" id="UP001295444">
    <property type="component" value="Chromosome 03"/>
</dbReference>
<proteinExistence type="predicted"/>
<name>A0AAD1VYR9_PELCU</name>
<protein>
    <submittedName>
        <fullName evidence="1">Uncharacterized protein</fullName>
    </submittedName>
</protein>
<reference evidence="1" key="1">
    <citation type="submission" date="2022-03" db="EMBL/GenBank/DDBJ databases">
        <authorList>
            <person name="Alioto T."/>
            <person name="Alioto T."/>
            <person name="Gomez Garrido J."/>
        </authorList>
    </citation>
    <scope>NUCLEOTIDE SEQUENCE</scope>
</reference>
<gene>
    <name evidence="1" type="ORF">PECUL_23A055205</name>
</gene>
<feature type="non-terminal residue" evidence="1">
    <location>
        <position position="1"/>
    </location>
</feature>
<sequence length="85" mass="8969">SGVKPLQCCDGLVCGLPHASDFQDSLQSLASVAESEAQDSPTGKTSQILKKLSEVNNDLAGEIAHSSREVKAEIQALGVRMDTAW</sequence>
<feature type="non-terminal residue" evidence="1">
    <location>
        <position position="85"/>
    </location>
</feature>
<keyword evidence="2" id="KW-1185">Reference proteome</keyword>
<dbReference type="AlphaFoldDB" id="A0AAD1VYR9"/>
<accession>A0AAD1VYR9</accession>
<organism evidence="1 2">
    <name type="scientific">Pelobates cultripes</name>
    <name type="common">Western spadefoot toad</name>
    <dbReference type="NCBI Taxonomy" id="61616"/>
    <lineage>
        <taxon>Eukaryota</taxon>
        <taxon>Metazoa</taxon>
        <taxon>Chordata</taxon>
        <taxon>Craniata</taxon>
        <taxon>Vertebrata</taxon>
        <taxon>Euteleostomi</taxon>
        <taxon>Amphibia</taxon>
        <taxon>Batrachia</taxon>
        <taxon>Anura</taxon>
        <taxon>Pelobatoidea</taxon>
        <taxon>Pelobatidae</taxon>
        <taxon>Pelobates</taxon>
    </lineage>
</organism>
<evidence type="ECO:0000313" key="1">
    <source>
        <dbReference type="EMBL" id="CAH2276923.1"/>
    </source>
</evidence>
<dbReference type="EMBL" id="OW240914">
    <property type="protein sequence ID" value="CAH2276923.1"/>
    <property type="molecule type" value="Genomic_DNA"/>
</dbReference>
<evidence type="ECO:0000313" key="2">
    <source>
        <dbReference type="Proteomes" id="UP001295444"/>
    </source>
</evidence>